<feature type="compositionally biased region" description="Polar residues" evidence="7">
    <location>
        <begin position="444"/>
        <end position="455"/>
    </location>
</feature>
<name>A0A1B1K8C8_RHOOP</name>
<gene>
    <name evidence="10" type="ORF">R1CP_20755</name>
</gene>
<dbReference type="InterPro" id="IPR020846">
    <property type="entry name" value="MFS_dom"/>
</dbReference>
<dbReference type="Gene3D" id="1.20.1250.20">
    <property type="entry name" value="MFS general substrate transporter like domains"/>
    <property type="match status" value="2"/>
</dbReference>
<feature type="transmembrane region" description="Helical" evidence="8">
    <location>
        <begin position="153"/>
        <end position="177"/>
    </location>
</feature>
<dbReference type="EMBL" id="CP009111">
    <property type="protein sequence ID" value="ANS28829.1"/>
    <property type="molecule type" value="Genomic_DNA"/>
</dbReference>
<evidence type="ECO:0000256" key="5">
    <source>
        <dbReference type="ARBA" id="ARBA00022989"/>
    </source>
</evidence>
<evidence type="ECO:0000256" key="6">
    <source>
        <dbReference type="ARBA" id="ARBA00023136"/>
    </source>
</evidence>
<dbReference type="Pfam" id="PF07690">
    <property type="entry name" value="MFS_1"/>
    <property type="match status" value="1"/>
</dbReference>
<feature type="transmembrane region" description="Helical" evidence="8">
    <location>
        <begin position="374"/>
        <end position="397"/>
    </location>
</feature>
<keyword evidence="3" id="KW-1003">Cell membrane</keyword>
<evidence type="ECO:0000256" key="4">
    <source>
        <dbReference type="ARBA" id="ARBA00022692"/>
    </source>
</evidence>
<protein>
    <submittedName>
        <fullName evidence="10">Permease (Proline/betaine)</fullName>
    </submittedName>
</protein>
<dbReference type="PROSITE" id="PS50850">
    <property type="entry name" value="MFS"/>
    <property type="match status" value="1"/>
</dbReference>
<dbReference type="RefSeq" id="WP_196775169.1">
    <property type="nucleotide sequence ID" value="NZ_CP009111.1"/>
</dbReference>
<accession>A0A1B1K8C8</accession>
<feature type="transmembrane region" description="Helical" evidence="8">
    <location>
        <begin position="91"/>
        <end position="112"/>
    </location>
</feature>
<evidence type="ECO:0000313" key="11">
    <source>
        <dbReference type="Proteomes" id="UP000186108"/>
    </source>
</evidence>
<dbReference type="PATRIC" id="fig|37919.13.peg.4368"/>
<dbReference type="Proteomes" id="UP000186108">
    <property type="component" value="Chromosome"/>
</dbReference>
<feature type="domain" description="Major facilitator superfamily (MFS) profile" evidence="9">
    <location>
        <begin position="16"/>
        <end position="429"/>
    </location>
</feature>
<evidence type="ECO:0000313" key="10">
    <source>
        <dbReference type="EMBL" id="ANS28829.1"/>
    </source>
</evidence>
<feature type="transmembrane region" description="Helical" evidence="8">
    <location>
        <begin position="16"/>
        <end position="37"/>
    </location>
</feature>
<dbReference type="GO" id="GO:0022857">
    <property type="term" value="F:transmembrane transporter activity"/>
    <property type="evidence" value="ECO:0007669"/>
    <property type="project" value="InterPro"/>
</dbReference>
<dbReference type="GO" id="GO:0005886">
    <property type="term" value="C:plasma membrane"/>
    <property type="evidence" value="ECO:0007669"/>
    <property type="project" value="UniProtKB-SubCell"/>
</dbReference>
<dbReference type="PANTHER" id="PTHR43045:SF1">
    <property type="entry name" value="SHIKIMATE TRANSPORTER"/>
    <property type="match status" value="1"/>
</dbReference>
<feature type="transmembrane region" description="Helical" evidence="8">
    <location>
        <begin position="337"/>
        <end position="362"/>
    </location>
</feature>
<dbReference type="InterPro" id="IPR005829">
    <property type="entry name" value="Sugar_transporter_CS"/>
</dbReference>
<evidence type="ECO:0000256" key="7">
    <source>
        <dbReference type="SAM" id="MobiDB-lite"/>
    </source>
</evidence>
<evidence type="ECO:0000256" key="1">
    <source>
        <dbReference type="ARBA" id="ARBA00004651"/>
    </source>
</evidence>
<feature type="transmembrane region" description="Helical" evidence="8">
    <location>
        <begin position="118"/>
        <end position="141"/>
    </location>
</feature>
<keyword evidence="5 8" id="KW-1133">Transmembrane helix</keyword>
<feature type="transmembrane region" description="Helical" evidence="8">
    <location>
        <begin position="403"/>
        <end position="423"/>
    </location>
</feature>
<evidence type="ECO:0000259" key="9">
    <source>
        <dbReference type="PROSITE" id="PS50850"/>
    </source>
</evidence>
<dbReference type="InterPro" id="IPR011701">
    <property type="entry name" value="MFS"/>
</dbReference>
<dbReference type="SUPFAM" id="SSF103473">
    <property type="entry name" value="MFS general substrate transporter"/>
    <property type="match status" value="1"/>
</dbReference>
<keyword evidence="6 8" id="KW-0472">Membrane</keyword>
<dbReference type="InterPro" id="IPR036259">
    <property type="entry name" value="MFS_trans_sf"/>
</dbReference>
<organism evidence="10 11">
    <name type="scientific">Rhodococcus opacus</name>
    <name type="common">Nocardia opaca</name>
    <dbReference type="NCBI Taxonomy" id="37919"/>
    <lineage>
        <taxon>Bacteria</taxon>
        <taxon>Bacillati</taxon>
        <taxon>Actinomycetota</taxon>
        <taxon>Actinomycetes</taxon>
        <taxon>Mycobacteriales</taxon>
        <taxon>Nocardiaceae</taxon>
        <taxon>Rhodococcus</taxon>
    </lineage>
</organism>
<dbReference type="AlphaFoldDB" id="A0A1B1K8C8"/>
<feature type="transmembrane region" description="Helical" evidence="8">
    <location>
        <begin position="57"/>
        <end position="79"/>
    </location>
</feature>
<feature type="transmembrane region" description="Helical" evidence="8">
    <location>
        <begin position="310"/>
        <end position="331"/>
    </location>
</feature>
<evidence type="ECO:0000256" key="2">
    <source>
        <dbReference type="ARBA" id="ARBA00022448"/>
    </source>
</evidence>
<feature type="transmembrane region" description="Helical" evidence="8">
    <location>
        <begin position="189"/>
        <end position="209"/>
    </location>
</feature>
<feature type="region of interest" description="Disordered" evidence="7">
    <location>
        <begin position="444"/>
        <end position="464"/>
    </location>
</feature>
<sequence>MEHHQDNARRKQVRSAGIASITGWAMDLYDLTIILYLAPTIGPLLFPAQNATLQLTFVYASFAVTLLFRPLGSALFGAYADRNGRKRAMMVAILGVGLSTALMGAVPTYAAIGFAAPILFLTLRIVQGVFVGGVVASTHTLGTETVAPEHRGLMSGLVAGGGAGAGAVVASLVYFTVSAIVPRQDFSVYGWRVMFFTGLLTAAFSFYVYRRTEESPLWHGRSPARVAPKSPLRDVFGKRYRATTLLNIAIAAGGATAYYLTVGFFPTLFGENLGLSKSASAVILIVANLGVIVAGALGGHLSDRIGRRAVFLWLGIPNVVALPFLYLWLASLDAESVVLITVIATLMAMLVMTGSAPTLIFLNERFPTDIRATGTGLSWNIGFAIGGITPAIVTAVSPEVSDIPVRLAIAIAVAAVVFLLAALRARETRHLGLGEETLSKLPMASTQTPTLWSRAQQRKPNQHN</sequence>
<dbReference type="PANTHER" id="PTHR43045">
    <property type="entry name" value="SHIKIMATE TRANSPORTER"/>
    <property type="match status" value="1"/>
</dbReference>
<dbReference type="PROSITE" id="PS00217">
    <property type="entry name" value="SUGAR_TRANSPORT_2"/>
    <property type="match status" value="1"/>
</dbReference>
<feature type="transmembrane region" description="Helical" evidence="8">
    <location>
        <begin position="278"/>
        <end position="298"/>
    </location>
</feature>
<feature type="transmembrane region" description="Helical" evidence="8">
    <location>
        <begin position="245"/>
        <end position="266"/>
    </location>
</feature>
<evidence type="ECO:0000256" key="8">
    <source>
        <dbReference type="SAM" id="Phobius"/>
    </source>
</evidence>
<proteinExistence type="predicted"/>
<reference evidence="10 11" key="1">
    <citation type="submission" date="2014-07" db="EMBL/GenBank/DDBJ databases">
        <authorList>
            <person name="Zhang J.E."/>
            <person name="Yang H."/>
            <person name="Guo J."/>
            <person name="Deng Z."/>
            <person name="Luo H."/>
            <person name="Luo M."/>
            <person name="Zhao B."/>
        </authorList>
    </citation>
    <scope>NUCLEOTIDE SEQUENCE [LARGE SCALE GENOMIC DNA]</scope>
    <source>
        <strain evidence="10 11">1CP</strain>
    </source>
</reference>
<keyword evidence="2" id="KW-0813">Transport</keyword>
<keyword evidence="4 8" id="KW-0812">Transmembrane</keyword>
<comment type="subcellular location">
    <subcellularLocation>
        <location evidence="1">Cell membrane</location>
        <topology evidence="1">Multi-pass membrane protein</topology>
    </subcellularLocation>
</comment>
<evidence type="ECO:0000256" key="3">
    <source>
        <dbReference type="ARBA" id="ARBA00022475"/>
    </source>
</evidence>